<evidence type="ECO:0000256" key="4">
    <source>
        <dbReference type="ARBA" id="ARBA00022777"/>
    </source>
</evidence>
<evidence type="ECO:0000256" key="3">
    <source>
        <dbReference type="ARBA" id="ARBA00022741"/>
    </source>
</evidence>
<accession>A0A017THK4</accession>
<reference evidence="6 7" key="1">
    <citation type="submission" date="2013-05" db="EMBL/GenBank/DDBJ databases">
        <title>Genome assembly of Chondromyces apiculatus DSM 436.</title>
        <authorList>
            <person name="Sharma G."/>
            <person name="Khatri I."/>
            <person name="Kaur C."/>
            <person name="Mayilraj S."/>
            <person name="Subramanian S."/>
        </authorList>
    </citation>
    <scope>NUCLEOTIDE SEQUENCE [LARGE SCALE GENOMIC DNA]</scope>
    <source>
        <strain evidence="6 7">DSM 436</strain>
    </source>
</reference>
<keyword evidence="3 5" id="KW-0547">Nucleotide-binding</keyword>
<dbReference type="EC" id="2.7.11.32" evidence="5"/>
<dbReference type="InterPro" id="IPR005177">
    <property type="entry name" value="Kinase-pyrophosphorylase"/>
</dbReference>
<dbReference type="PANTHER" id="PTHR31756:SF3">
    <property type="entry name" value="PYRUVATE, PHOSPHATE DIKINASE REGULATORY PROTEIN 1, CHLOROPLASTIC"/>
    <property type="match status" value="1"/>
</dbReference>
<dbReference type="AlphaFoldDB" id="A0A017THK4"/>
<comment type="similarity">
    <text evidence="5">Belongs to the pyruvate, phosphate/water dikinase regulatory protein family. PDRP subfamily.</text>
</comment>
<keyword evidence="4 5" id="KW-0418">Kinase</keyword>
<evidence type="ECO:0000256" key="1">
    <source>
        <dbReference type="ARBA" id="ARBA00022527"/>
    </source>
</evidence>
<comment type="catalytic activity">
    <reaction evidence="5">
        <text>N(tele)-phospho-L-histidyl/O-phospho-L-threonyl-[pyruvate, phosphate dikinase] + phosphate + H(+) = N(tele)-phospho-L-histidyl/L-threonyl-[pyruvate, phosphate dikinase] + diphosphate</text>
        <dbReference type="Rhea" id="RHEA:43696"/>
        <dbReference type="Rhea" id="RHEA-COMP:10650"/>
        <dbReference type="Rhea" id="RHEA-COMP:10651"/>
        <dbReference type="ChEBI" id="CHEBI:15378"/>
        <dbReference type="ChEBI" id="CHEBI:30013"/>
        <dbReference type="ChEBI" id="CHEBI:33019"/>
        <dbReference type="ChEBI" id="CHEBI:43474"/>
        <dbReference type="ChEBI" id="CHEBI:61977"/>
        <dbReference type="ChEBI" id="CHEBI:83586"/>
        <dbReference type="EC" id="2.7.4.27"/>
    </reaction>
</comment>
<evidence type="ECO:0000313" key="7">
    <source>
        <dbReference type="Proteomes" id="UP000019678"/>
    </source>
</evidence>
<sequence>MAVGARGSGELQSCIRSEVFVVALQSDKPKYIDVLSDSTGETAEKVVRAALLQFPQAGVQIRLHTRVRTQEIARPVLERAAKEGALVVFTVVSPELREFVYALTADLHVEAIDLIGSLIGRLTNYLDREPINLPSAMLPLTEEYFRRIEAVEFAVKSDDGKEPRNFRKADVVLMGVSRTSKTPLSTLLAQRGLKVANQPLVLGVPPPIELLEAPQDKIVALTIGLEQLCEIRQARLRQLGMPPETNYAMREHVRQELEYANSIFRAHPEWPVVDVTGRAIEETAVIILEHLKERDERAKAARAGLR</sequence>
<gene>
    <name evidence="6" type="ORF">CAP_2595</name>
</gene>
<dbReference type="NCBIfam" id="NF003742">
    <property type="entry name" value="PRK05339.1"/>
    <property type="match status" value="1"/>
</dbReference>
<feature type="binding site" evidence="5">
    <location>
        <begin position="175"/>
        <end position="182"/>
    </location>
    <ligand>
        <name>ADP</name>
        <dbReference type="ChEBI" id="CHEBI:456216"/>
    </ligand>
</feature>
<dbReference type="InterPro" id="IPR026565">
    <property type="entry name" value="PPDK_reg"/>
</dbReference>
<dbReference type="STRING" id="1192034.CAP_2595"/>
<dbReference type="PANTHER" id="PTHR31756">
    <property type="entry name" value="PYRUVATE, PHOSPHATE DIKINASE REGULATORY PROTEIN 1, CHLOROPLASTIC"/>
    <property type="match status" value="1"/>
</dbReference>
<dbReference type="Proteomes" id="UP000019678">
    <property type="component" value="Unassembled WGS sequence"/>
</dbReference>
<dbReference type="Pfam" id="PF03618">
    <property type="entry name" value="Kinase-PPPase"/>
    <property type="match status" value="1"/>
</dbReference>
<dbReference type="GO" id="GO:0005524">
    <property type="term" value="F:ATP binding"/>
    <property type="evidence" value="ECO:0007669"/>
    <property type="project" value="InterPro"/>
</dbReference>
<evidence type="ECO:0000313" key="6">
    <source>
        <dbReference type="EMBL" id="EYF08734.1"/>
    </source>
</evidence>
<evidence type="ECO:0000256" key="5">
    <source>
        <dbReference type="HAMAP-Rule" id="MF_00921"/>
    </source>
</evidence>
<name>A0A017THK4_9BACT</name>
<dbReference type="EC" id="2.7.4.27" evidence="5"/>
<keyword evidence="1 5" id="KW-0723">Serine/threonine-protein kinase</keyword>
<dbReference type="GO" id="GO:0016776">
    <property type="term" value="F:phosphotransferase activity, phosphate group as acceptor"/>
    <property type="evidence" value="ECO:0007669"/>
    <property type="project" value="UniProtKB-UniRule"/>
</dbReference>
<evidence type="ECO:0000256" key="2">
    <source>
        <dbReference type="ARBA" id="ARBA00022679"/>
    </source>
</evidence>
<keyword evidence="2 5" id="KW-0808">Transferase</keyword>
<dbReference type="RefSeq" id="WP_231511013.1">
    <property type="nucleotide sequence ID" value="NZ_ASRX01000002.1"/>
</dbReference>
<comment type="caution">
    <text evidence="6">The sequence shown here is derived from an EMBL/GenBank/DDBJ whole genome shotgun (WGS) entry which is preliminary data.</text>
</comment>
<comment type="catalytic activity">
    <reaction evidence="5">
        <text>N(tele)-phospho-L-histidyl/L-threonyl-[pyruvate, phosphate dikinase] + ADP = N(tele)-phospho-L-histidyl/O-phospho-L-threonyl-[pyruvate, phosphate dikinase] + AMP + H(+)</text>
        <dbReference type="Rhea" id="RHEA:43692"/>
        <dbReference type="Rhea" id="RHEA-COMP:10650"/>
        <dbReference type="Rhea" id="RHEA-COMP:10651"/>
        <dbReference type="ChEBI" id="CHEBI:15378"/>
        <dbReference type="ChEBI" id="CHEBI:30013"/>
        <dbReference type="ChEBI" id="CHEBI:61977"/>
        <dbReference type="ChEBI" id="CHEBI:83586"/>
        <dbReference type="ChEBI" id="CHEBI:456215"/>
        <dbReference type="ChEBI" id="CHEBI:456216"/>
        <dbReference type="EC" id="2.7.11.32"/>
    </reaction>
</comment>
<keyword evidence="7" id="KW-1185">Reference proteome</keyword>
<proteinExistence type="inferred from homology"/>
<dbReference type="HAMAP" id="MF_00921">
    <property type="entry name" value="PDRP"/>
    <property type="match status" value="1"/>
</dbReference>
<organism evidence="6 7">
    <name type="scientific">Chondromyces apiculatus DSM 436</name>
    <dbReference type="NCBI Taxonomy" id="1192034"/>
    <lineage>
        <taxon>Bacteria</taxon>
        <taxon>Pseudomonadati</taxon>
        <taxon>Myxococcota</taxon>
        <taxon>Polyangia</taxon>
        <taxon>Polyangiales</taxon>
        <taxon>Polyangiaceae</taxon>
        <taxon>Chondromyces</taxon>
    </lineage>
</organism>
<dbReference type="GO" id="GO:0004674">
    <property type="term" value="F:protein serine/threonine kinase activity"/>
    <property type="evidence" value="ECO:0007669"/>
    <property type="project" value="UniProtKB-UniRule"/>
</dbReference>
<dbReference type="EMBL" id="ASRX01000002">
    <property type="protein sequence ID" value="EYF08734.1"/>
    <property type="molecule type" value="Genomic_DNA"/>
</dbReference>
<comment type="function">
    <text evidence="5">Bifunctional serine/threonine kinase and phosphorylase involved in the regulation of the pyruvate, phosphate dikinase (PPDK) by catalyzing its phosphorylation/dephosphorylation.</text>
</comment>
<protein>
    <recommendedName>
        <fullName evidence="5">Putative pyruvate, phosphate dikinase regulatory protein</fullName>
        <shortName evidence="5">PPDK regulatory protein</shortName>
        <ecNumber evidence="5">2.7.11.32</ecNumber>
        <ecNumber evidence="5">2.7.4.27</ecNumber>
    </recommendedName>
</protein>
<dbReference type="GO" id="GO:0043531">
    <property type="term" value="F:ADP binding"/>
    <property type="evidence" value="ECO:0007669"/>
    <property type="project" value="UniProtKB-UniRule"/>
</dbReference>
<dbReference type="eggNOG" id="COG1806">
    <property type="taxonomic scope" value="Bacteria"/>
</dbReference>